<dbReference type="Proteomes" id="UP000265520">
    <property type="component" value="Unassembled WGS sequence"/>
</dbReference>
<protein>
    <submittedName>
        <fullName evidence="1">Uncharacterized protein</fullName>
    </submittedName>
</protein>
<accession>A0A392N6A2</accession>
<name>A0A392N6A2_9FABA</name>
<comment type="caution">
    <text evidence="1">The sequence shown here is derived from an EMBL/GenBank/DDBJ whole genome shotgun (WGS) entry which is preliminary data.</text>
</comment>
<evidence type="ECO:0000313" key="2">
    <source>
        <dbReference type="Proteomes" id="UP000265520"/>
    </source>
</evidence>
<dbReference type="AlphaFoldDB" id="A0A392N6A2"/>
<sequence>MSLSFFHSTYGIGLTTWSPLASGVLTWRS</sequence>
<dbReference type="EMBL" id="LXQA010029392">
    <property type="protein sequence ID" value="MCH95271.1"/>
    <property type="molecule type" value="Genomic_DNA"/>
</dbReference>
<evidence type="ECO:0000313" key="1">
    <source>
        <dbReference type="EMBL" id="MCH95271.1"/>
    </source>
</evidence>
<proteinExistence type="predicted"/>
<organism evidence="1 2">
    <name type="scientific">Trifolium medium</name>
    <dbReference type="NCBI Taxonomy" id="97028"/>
    <lineage>
        <taxon>Eukaryota</taxon>
        <taxon>Viridiplantae</taxon>
        <taxon>Streptophyta</taxon>
        <taxon>Embryophyta</taxon>
        <taxon>Tracheophyta</taxon>
        <taxon>Spermatophyta</taxon>
        <taxon>Magnoliopsida</taxon>
        <taxon>eudicotyledons</taxon>
        <taxon>Gunneridae</taxon>
        <taxon>Pentapetalae</taxon>
        <taxon>rosids</taxon>
        <taxon>fabids</taxon>
        <taxon>Fabales</taxon>
        <taxon>Fabaceae</taxon>
        <taxon>Papilionoideae</taxon>
        <taxon>50 kb inversion clade</taxon>
        <taxon>NPAAA clade</taxon>
        <taxon>Hologalegina</taxon>
        <taxon>IRL clade</taxon>
        <taxon>Trifolieae</taxon>
        <taxon>Trifolium</taxon>
    </lineage>
</organism>
<keyword evidence="2" id="KW-1185">Reference proteome</keyword>
<reference evidence="1 2" key="1">
    <citation type="journal article" date="2018" name="Front. Plant Sci.">
        <title>Red Clover (Trifolium pratense) and Zigzag Clover (T. medium) - A Picture of Genomic Similarities and Differences.</title>
        <authorList>
            <person name="Dluhosova J."/>
            <person name="Istvanek J."/>
            <person name="Nedelnik J."/>
            <person name="Repkova J."/>
        </authorList>
    </citation>
    <scope>NUCLEOTIDE SEQUENCE [LARGE SCALE GENOMIC DNA]</scope>
    <source>
        <strain evidence="2">cv. 10/8</strain>
        <tissue evidence="1">Leaf</tissue>
    </source>
</reference>